<dbReference type="AlphaFoldDB" id="A0A1F4XHT7"/>
<proteinExistence type="predicted"/>
<evidence type="ECO:0000313" key="2">
    <source>
        <dbReference type="EMBL" id="OGC81166.1"/>
    </source>
</evidence>
<dbReference type="SUPFAM" id="SSF46955">
    <property type="entry name" value="Putative DNA-binding domain"/>
    <property type="match status" value="1"/>
</dbReference>
<dbReference type="Pfam" id="PF12728">
    <property type="entry name" value="HTH_17"/>
    <property type="match status" value="1"/>
</dbReference>
<feature type="domain" description="Helix-turn-helix" evidence="1">
    <location>
        <begin position="13"/>
        <end position="61"/>
    </location>
</feature>
<name>A0A1F4XHT7_9BACT</name>
<dbReference type="EMBL" id="MEWX01000003">
    <property type="protein sequence ID" value="OGC81166.1"/>
    <property type="molecule type" value="Genomic_DNA"/>
</dbReference>
<reference evidence="2 3" key="1">
    <citation type="journal article" date="2016" name="Nat. Commun.">
        <title>Thousands of microbial genomes shed light on interconnected biogeochemical processes in an aquifer system.</title>
        <authorList>
            <person name="Anantharaman K."/>
            <person name="Brown C.T."/>
            <person name="Hug L.A."/>
            <person name="Sharon I."/>
            <person name="Castelle C.J."/>
            <person name="Probst A.J."/>
            <person name="Thomas B.C."/>
            <person name="Singh A."/>
            <person name="Wilkins M.J."/>
            <person name="Karaoz U."/>
            <person name="Brodie E.L."/>
            <person name="Williams K.H."/>
            <person name="Hubbard S.S."/>
            <person name="Banfield J.F."/>
        </authorList>
    </citation>
    <scope>NUCLEOTIDE SEQUENCE [LARGE SCALE GENOMIC DNA]</scope>
</reference>
<evidence type="ECO:0000313" key="3">
    <source>
        <dbReference type="Proteomes" id="UP000176185"/>
    </source>
</evidence>
<comment type="caution">
    <text evidence="2">The sequence shown here is derived from an EMBL/GenBank/DDBJ whole genome shotgun (WGS) entry which is preliminary data.</text>
</comment>
<dbReference type="STRING" id="1797243.A2943_00755"/>
<accession>A0A1F4XHT7</accession>
<organism evidence="2 3">
    <name type="scientific">Candidatus Adlerbacteria bacterium RIFCSPLOWO2_01_FULL_51_16</name>
    <dbReference type="NCBI Taxonomy" id="1797243"/>
    <lineage>
        <taxon>Bacteria</taxon>
        <taxon>Candidatus Adleribacteriota</taxon>
    </lineage>
</organism>
<dbReference type="InterPro" id="IPR041657">
    <property type="entry name" value="HTH_17"/>
</dbReference>
<dbReference type="InterPro" id="IPR009061">
    <property type="entry name" value="DNA-bd_dom_put_sf"/>
</dbReference>
<protein>
    <recommendedName>
        <fullName evidence="1">Helix-turn-helix domain-containing protein</fullName>
    </recommendedName>
</protein>
<gene>
    <name evidence="2" type="ORF">A2943_00755</name>
</gene>
<sequence length="76" mass="9490">MRKPKQPKEERDFYTLREVADKLRVHPRSILRYIEDERLHAIKIGYWRIPKESYEKFLRDNANFQVEVAKFRRKKK</sequence>
<dbReference type="Proteomes" id="UP000176185">
    <property type="component" value="Unassembled WGS sequence"/>
</dbReference>
<evidence type="ECO:0000259" key="1">
    <source>
        <dbReference type="Pfam" id="PF12728"/>
    </source>
</evidence>